<dbReference type="AlphaFoldDB" id="A0A4Q2M9W7"/>
<evidence type="ECO:0000313" key="4">
    <source>
        <dbReference type="EMBL" id="RXZ87233.1"/>
    </source>
</evidence>
<keyword evidence="2" id="KW-1133">Transmembrane helix</keyword>
<reference evidence="3 6" key="2">
    <citation type="submission" date="2020-07" db="EMBL/GenBank/DDBJ databases">
        <title>Sequencing the genomes of 1000 actinobacteria strains.</title>
        <authorList>
            <person name="Klenk H.-P."/>
        </authorList>
    </citation>
    <scope>NUCLEOTIDE SEQUENCE [LARGE SCALE GENOMIC DNA]</scope>
    <source>
        <strain evidence="3 6">DSM 23870</strain>
    </source>
</reference>
<name>A0A4Q2M9W7_9MICO</name>
<dbReference type="EMBL" id="JACCBI010000001">
    <property type="protein sequence ID" value="NYD66562.1"/>
    <property type="molecule type" value="Genomic_DNA"/>
</dbReference>
<dbReference type="OrthoDB" id="5115907at2"/>
<evidence type="ECO:0000313" key="5">
    <source>
        <dbReference type="Proteomes" id="UP000292686"/>
    </source>
</evidence>
<feature type="region of interest" description="Disordered" evidence="1">
    <location>
        <begin position="134"/>
        <end position="154"/>
    </location>
</feature>
<keyword evidence="2" id="KW-0812">Transmembrane</keyword>
<reference evidence="4 5" key="1">
    <citation type="submission" date="2019-01" db="EMBL/GenBank/DDBJ databases">
        <title>Agromyces.</title>
        <authorList>
            <person name="Li J."/>
        </authorList>
    </citation>
    <scope>NUCLEOTIDE SEQUENCE [LARGE SCALE GENOMIC DNA]</scope>
    <source>
        <strain evidence="4 5">DSM 23870</strain>
    </source>
</reference>
<accession>A0A4Q2M9W7</accession>
<gene>
    <name evidence="3" type="ORF">BJ972_001081</name>
    <name evidence="4" type="ORF">ESP50_04745</name>
</gene>
<dbReference type="RefSeq" id="WP_129172808.1">
    <property type="nucleotide sequence ID" value="NZ_JACCBI010000001.1"/>
</dbReference>
<feature type="transmembrane region" description="Helical" evidence="2">
    <location>
        <begin position="96"/>
        <end position="118"/>
    </location>
</feature>
<sequence length="170" mass="18514">MIIRRGFYTWQFIATVVLPIWLFVGWGVFSNGGWGILGLFIAAPIAFLSLGAIALLVAARPTARAQRAVSWIDVAVIGAWHLTIIGIGFFGSTATLFTVLAVLLAVVAFWTTLWQLFADGARRMQQTMAEFERQAAADQAPAGAGPMPERPGPVVSDDEVIIVREVRRDE</sequence>
<feature type="transmembrane region" description="Helical" evidence="2">
    <location>
        <begin position="7"/>
        <end position="29"/>
    </location>
</feature>
<evidence type="ECO:0000256" key="2">
    <source>
        <dbReference type="SAM" id="Phobius"/>
    </source>
</evidence>
<feature type="transmembrane region" description="Helical" evidence="2">
    <location>
        <begin position="71"/>
        <end position="90"/>
    </location>
</feature>
<keyword evidence="5" id="KW-1185">Reference proteome</keyword>
<feature type="transmembrane region" description="Helical" evidence="2">
    <location>
        <begin position="35"/>
        <end position="59"/>
    </location>
</feature>
<proteinExistence type="predicted"/>
<protein>
    <submittedName>
        <fullName evidence="4">Uncharacterized protein</fullName>
    </submittedName>
</protein>
<organism evidence="4 5">
    <name type="scientific">Agromyces atrinae</name>
    <dbReference type="NCBI Taxonomy" id="592376"/>
    <lineage>
        <taxon>Bacteria</taxon>
        <taxon>Bacillati</taxon>
        <taxon>Actinomycetota</taxon>
        <taxon>Actinomycetes</taxon>
        <taxon>Micrococcales</taxon>
        <taxon>Microbacteriaceae</taxon>
        <taxon>Agromyces</taxon>
    </lineage>
</organism>
<evidence type="ECO:0000313" key="6">
    <source>
        <dbReference type="Proteomes" id="UP000581087"/>
    </source>
</evidence>
<dbReference type="EMBL" id="SDPM01000002">
    <property type="protein sequence ID" value="RXZ87233.1"/>
    <property type="molecule type" value="Genomic_DNA"/>
</dbReference>
<keyword evidence="2" id="KW-0472">Membrane</keyword>
<dbReference type="Proteomes" id="UP000292686">
    <property type="component" value="Unassembled WGS sequence"/>
</dbReference>
<comment type="caution">
    <text evidence="4">The sequence shown here is derived from an EMBL/GenBank/DDBJ whole genome shotgun (WGS) entry which is preliminary data.</text>
</comment>
<dbReference type="Proteomes" id="UP000581087">
    <property type="component" value="Unassembled WGS sequence"/>
</dbReference>
<feature type="compositionally biased region" description="Low complexity" evidence="1">
    <location>
        <begin position="136"/>
        <end position="146"/>
    </location>
</feature>
<evidence type="ECO:0000313" key="3">
    <source>
        <dbReference type="EMBL" id="NYD66562.1"/>
    </source>
</evidence>
<evidence type="ECO:0000256" key="1">
    <source>
        <dbReference type="SAM" id="MobiDB-lite"/>
    </source>
</evidence>